<dbReference type="HOGENOM" id="CLU_1524465_0_0_9"/>
<evidence type="ECO:0000313" key="3">
    <source>
        <dbReference type="Proteomes" id="UP000007468"/>
    </source>
</evidence>
<dbReference type="InterPro" id="IPR025402">
    <property type="entry name" value="DMP19_C"/>
</dbReference>
<evidence type="ECO:0000259" key="1">
    <source>
        <dbReference type="Pfam" id="PF14300"/>
    </source>
</evidence>
<sequence length="188" mass="22413">MDTGRIKSGDESDKGLELHMEQVYKKITVDDLKNIDDTWDITQPMYWRVDIYGSYEEYLKSAEAFTLEQRYLLATTWYFLEVNNGGHWQFLENSTGIVWEDTLNGFQLFGMNELAANLQKIADCFGGRIPYDRDMRCDRLQEWMQDEKIEDLFEDADSFVYDYEGVYEDEYVRTHPEKFVFDGYYEMS</sequence>
<keyword evidence="3" id="KW-1185">Reference proteome</keyword>
<dbReference type="AlphaFoldDB" id="D6GT15"/>
<dbReference type="RefSeq" id="WP_014263191.1">
    <property type="nucleotide sequence ID" value="NC_016630.1"/>
</dbReference>
<protein>
    <recommendedName>
        <fullName evidence="1">DNA mimic protein DMP19 C-terminal domain-containing protein</fullName>
    </recommendedName>
</protein>
<dbReference type="STRING" id="546269.HMPREF0389_01252"/>
<dbReference type="OrthoDB" id="2216871at2"/>
<accession>D6GT15</accession>
<proteinExistence type="predicted"/>
<dbReference type="PATRIC" id="fig|546269.5.peg.1756"/>
<dbReference type="Proteomes" id="UP000007468">
    <property type="component" value="Chromosome"/>
</dbReference>
<dbReference type="KEGG" id="faa:HMPREF0389_01252"/>
<gene>
    <name evidence="2" type="ordered locus">HMPREF0389_01252</name>
</gene>
<reference evidence="3" key="1">
    <citation type="submission" date="2010-12" db="EMBL/GenBank/DDBJ databases">
        <title>The genome sequence of Filifactor alocis strain ATCC 35896.</title>
        <authorList>
            <consortium name="The Broad Institute Genome Sequencing Platform"/>
            <person name="Ward D."/>
            <person name="Earl A."/>
            <person name="Feldgarden M."/>
            <person name="Young S.K."/>
            <person name="Gargeya S."/>
            <person name="Zeng Q."/>
            <person name="Alvarado L."/>
            <person name="Berlin A."/>
            <person name="Bochicchio J."/>
            <person name="Chapman S.B."/>
            <person name="Chen Z."/>
            <person name="Freedman E."/>
            <person name="Gellesch M."/>
            <person name="Goldberg J."/>
            <person name="Griggs A."/>
            <person name="Gujja S."/>
            <person name="Heilman E."/>
            <person name="Heiman D."/>
            <person name="Howarth C."/>
            <person name="Mehta T."/>
            <person name="Neiman D."/>
            <person name="Pearson M."/>
            <person name="Roberts A."/>
            <person name="Saif S."/>
            <person name="Shea T."/>
            <person name="Shenoy N."/>
            <person name="Sisk P."/>
            <person name="Stolte C."/>
            <person name="Sykes S."/>
            <person name="White J."/>
            <person name="Yandava C."/>
            <person name="Izard J."/>
            <person name="Blanton J.M."/>
            <person name="Baranova O.V."/>
            <person name="Tanner A.C."/>
            <person name="Dewhirst F.E."/>
            <person name="Haas B."/>
            <person name="Nusbaum C."/>
            <person name="Birren B."/>
        </authorList>
    </citation>
    <scope>NUCLEOTIDE SEQUENCE [LARGE SCALE GENOMIC DNA]</scope>
    <source>
        <strain evidence="3">ATCC 35896 / D40 B5</strain>
    </source>
</reference>
<organism evidence="2 3">
    <name type="scientific">Filifactor alocis (strain ATCC 35896 / CCUG 47790 / D40 B5)</name>
    <name type="common">Fusobacterium alocis</name>
    <dbReference type="NCBI Taxonomy" id="546269"/>
    <lineage>
        <taxon>Bacteria</taxon>
        <taxon>Bacillati</taxon>
        <taxon>Bacillota</taxon>
        <taxon>Clostridia</taxon>
        <taxon>Peptostreptococcales</taxon>
        <taxon>Filifactoraceae</taxon>
        <taxon>Filifactor</taxon>
    </lineage>
</organism>
<evidence type="ECO:0000313" key="2">
    <source>
        <dbReference type="EMBL" id="EFE28000.2"/>
    </source>
</evidence>
<feature type="domain" description="DNA mimic protein DMP19 C-terminal" evidence="1">
    <location>
        <begin position="64"/>
        <end position="175"/>
    </location>
</feature>
<dbReference type="Pfam" id="PF14300">
    <property type="entry name" value="DMP19"/>
    <property type="match status" value="1"/>
</dbReference>
<dbReference type="EMBL" id="CP002390">
    <property type="protein sequence ID" value="EFE28000.2"/>
    <property type="molecule type" value="Genomic_DNA"/>
</dbReference>
<dbReference type="Gene3D" id="1.20.1420.60">
    <property type="match status" value="1"/>
</dbReference>
<dbReference type="eggNOG" id="ENOG50334G0">
    <property type="taxonomic scope" value="Bacteria"/>
</dbReference>
<name>D6GT15_FILAD</name>